<organism evidence="1">
    <name type="scientific">Arundo donax</name>
    <name type="common">Giant reed</name>
    <name type="synonym">Donax arundinaceus</name>
    <dbReference type="NCBI Taxonomy" id="35708"/>
    <lineage>
        <taxon>Eukaryota</taxon>
        <taxon>Viridiplantae</taxon>
        <taxon>Streptophyta</taxon>
        <taxon>Embryophyta</taxon>
        <taxon>Tracheophyta</taxon>
        <taxon>Spermatophyta</taxon>
        <taxon>Magnoliopsida</taxon>
        <taxon>Liliopsida</taxon>
        <taxon>Poales</taxon>
        <taxon>Poaceae</taxon>
        <taxon>PACMAD clade</taxon>
        <taxon>Arundinoideae</taxon>
        <taxon>Arundineae</taxon>
        <taxon>Arundo</taxon>
    </lineage>
</organism>
<name>A0A0A9EC66_ARUDO</name>
<dbReference type="AlphaFoldDB" id="A0A0A9EC66"/>
<protein>
    <submittedName>
        <fullName evidence="1">Uncharacterized protein</fullName>
    </submittedName>
</protein>
<accession>A0A0A9EC66</accession>
<proteinExistence type="predicted"/>
<evidence type="ECO:0000313" key="1">
    <source>
        <dbReference type="EMBL" id="JAD97606.1"/>
    </source>
</evidence>
<dbReference type="EMBL" id="GBRH01200289">
    <property type="protein sequence ID" value="JAD97606.1"/>
    <property type="molecule type" value="Transcribed_RNA"/>
</dbReference>
<reference evidence="1" key="2">
    <citation type="journal article" date="2015" name="Data Brief">
        <title>Shoot transcriptome of the giant reed, Arundo donax.</title>
        <authorList>
            <person name="Barrero R.A."/>
            <person name="Guerrero F.D."/>
            <person name="Moolhuijzen P."/>
            <person name="Goolsby J.A."/>
            <person name="Tidwell J."/>
            <person name="Bellgard S.E."/>
            <person name="Bellgard M.I."/>
        </authorList>
    </citation>
    <scope>NUCLEOTIDE SEQUENCE</scope>
    <source>
        <tissue evidence="1">Shoot tissue taken approximately 20 cm above the soil surface</tissue>
    </source>
</reference>
<reference evidence="1" key="1">
    <citation type="submission" date="2014-09" db="EMBL/GenBank/DDBJ databases">
        <authorList>
            <person name="Magalhaes I.L.F."/>
            <person name="Oliveira U."/>
            <person name="Santos F.R."/>
            <person name="Vidigal T.H.D.A."/>
            <person name="Brescovit A.D."/>
            <person name="Santos A.J."/>
        </authorList>
    </citation>
    <scope>NUCLEOTIDE SEQUENCE</scope>
    <source>
        <tissue evidence="1">Shoot tissue taken approximately 20 cm above the soil surface</tissue>
    </source>
</reference>
<sequence>MTHTPQNHKRVQSGLHSMRKRICQCTATASPRFVHGLFQLSRVWGKC</sequence>